<protein>
    <recommendedName>
        <fullName evidence="13">G-protein coupled receptors family 3 profile domain-containing protein</fullName>
    </recommendedName>
</protein>
<evidence type="ECO:0000256" key="9">
    <source>
        <dbReference type="ARBA" id="ARBA00023180"/>
    </source>
</evidence>
<evidence type="ECO:0000256" key="10">
    <source>
        <dbReference type="ARBA" id="ARBA00023224"/>
    </source>
</evidence>
<dbReference type="VEuPathDB" id="VectorBase:LLONM1_006664"/>
<dbReference type="AlphaFoldDB" id="A0A1B0CB02"/>
<dbReference type="EnsemblMetazoa" id="LLOJ001301-RA">
    <property type="protein sequence ID" value="LLOJ001301-PA"/>
    <property type="gene ID" value="LLOJ001301"/>
</dbReference>
<proteinExistence type="inferred from homology"/>
<keyword evidence="5 12" id="KW-1133">Transmembrane helix</keyword>
<dbReference type="Proteomes" id="UP000092461">
    <property type="component" value="Unassembled WGS sequence"/>
</dbReference>
<evidence type="ECO:0000259" key="13">
    <source>
        <dbReference type="Pfam" id="PF00003"/>
    </source>
</evidence>
<feature type="coiled-coil region" evidence="11">
    <location>
        <begin position="326"/>
        <end position="353"/>
    </location>
</feature>
<accession>A0A1B0CB02</accession>
<dbReference type="VEuPathDB" id="VectorBase:LLOJ001301"/>
<reference evidence="14" key="1">
    <citation type="submission" date="2020-05" db="UniProtKB">
        <authorList>
            <consortium name="EnsemblMetazoa"/>
        </authorList>
    </citation>
    <scope>IDENTIFICATION</scope>
    <source>
        <strain evidence="14">Jacobina</strain>
    </source>
</reference>
<keyword evidence="10" id="KW-0807">Transducer</keyword>
<dbReference type="PANTHER" id="PTHR32546:SF16">
    <property type="entry name" value="G-PROTEIN COUPLED RECEPTOR CG31760-RELATED"/>
    <property type="match status" value="1"/>
</dbReference>
<feature type="transmembrane region" description="Helical" evidence="12">
    <location>
        <begin position="69"/>
        <end position="92"/>
    </location>
</feature>
<dbReference type="EMBL" id="AJWK01004693">
    <property type="status" value="NOT_ANNOTATED_CDS"/>
    <property type="molecule type" value="Genomic_DNA"/>
</dbReference>
<keyword evidence="11" id="KW-0175">Coiled coil</keyword>
<evidence type="ECO:0000256" key="4">
    <source>
        <dbReference type="ARBA" id="ARBA00022692"/>
    </source>
</evidence>
<feature type="domain" description="G-protein coupled receptors family 3 profile" evidence="13">
    <location>
        <begin position="2"/>
        <end position="123"/>
    </location>
</feature>
<keyword evidence="6" id="KW-0297">G-protein coupled receptor</keyword>
<evidence type="ECO:0000313" key="15">
    <source>
        <dbReference type="Proteomes" id="UP000092461"/>
    </source>
</evidence>
<dbReference type="InterPro" id="IPR017978">
    <property type="entry name" value="GPCR_3_C"/>
</dbReference>
<evidence type="ECO:0000313" key="14">
    <source>
        <dbReference type="EnsemblMetazoa" id="LLOJ001301-PA"/>
    </source>
</evidence>
<organism evidence="14 15">
    <name type="scientific">Lutzomyia longipalpis</name>
    <name type="common">Sand fly</name>
    <dbReference type="NCBI Taxonomy" id="7200"/>
    <lineage>
        <taxon>Eukaryota</taxon>
        <taxon>Metazoa</taxon>
        <taxon>Ecdysozoa</taxon>
        <taxon>Arthropoda</taxon>
        <taxon>Hexapoda</taxon>
        <taxon>Insecta</taxon>
        <taxon>Pterygota</taxon>
        <taxon>Neoptera</taxon>
        <taxon>Endopterygota</taxon>
        <taxon>Diptera</taxon>
        <taxon>Nematocera</taxon>
        <taxon>Psychodoidea</taxon>
        <taxon>Psychodidae</taxon>
        <taxon>Lutzomyia</taxon>
        <taxon>Lutzomyia</taxon>
    </lineage>
</organism>
<evidence type="ECO:0000256" key="2">
    <source>
        <dbReference type="ARBA" id="ARBA00007242"/>
    </source>
</evidence>
<keyword evidence="7 12" id="KW-0472">Membrane</keyword>
<keyword evidence="8" id="KW-0675">Receptor</keyword>
<dbReference type="EMBL" id="AJWK01004694">
    <property type="status" value="NOT_ANNOTATED_CDS"/>
    <property type="molecule type" value="Genomic_DNA"/>
</dbReference>
<evidence type="ECO:0000256" key="8">
    <source>
        <dbReference type="ARBA" id="ARBA00023170"/>
    </source>
</evidence>
<evidence type="ECO:0000256" key="6">
    <source>
        <dbReference type="ARBA" id="ARBA00023040"/>
    </source>
</evidence>
<name>A0A1B0CB02_LUTLO</name>
<dbReference type="GO" id="GO:0004930">
    <property type="term" value="F:G protein-coupled receptor activity"/>
    <property type="evidence" value="ECO:0007669"/>
    <property type="project" value="UniProtKB-KW"/>
</dbReference>
<evidence type="ECO:0000256" key="3">
    <source>
        <dbReference type="ARBA" id="ARBA00022475"/>
    </source>
</evidence>
<evidence type="ECO:0000256" key="1">
    <source>
        <dbReference type="ARBA" id="ARBA00004651"/>
    </source>
</evidence>
<keyword evidence="15" id="KW-1185">Reference proteome</keyword>
<feature type="coiled-coil region" evidence="11">
    <location>
        <begin position="160"/>
        <end position="187"/>
    </location>
</feature>
<feature type="transmembrane region" description="Helical" evidence="12">
    <location>
        <begin position="40"/>
        <end position="57"/>
    </location>
</feature>
<evidence type="ECO:0000256" key="12">
    <source>
        <dbReference type="SAM" id="Phobius"/>
    </source>
</evidence>
<evidence type="ECO:0000256" key="5">
    <source>
        <dbReference type="ARBA" id="ARBA00022989"/>
    </source>
</evidence>
<keyword evidence="9" id="KW-0325">Glycoprotein</keyword>
<keyword evidence="4 12" id="KW-0812">Transmembrane</keyword>
<sequence>MLIYLGTWTLSAPPNAEEITDQYGLKFKQCSYNWWDHSLAIGEVLFLAWGIRVCYNVRHAESMYNEARLISYAIYNIALVNTTMVAFHLFIFPQAGPDIKYLLGFIRTQLSTSVTVALVFGPKVVRVLRGQGDQWDNKARVRGVTASFSLNGIGLVPEDTPDLYQENEELKEEVQKLAAQIEFMRIVNMEMNNRHLKPKPGGYFTLTSSLQSPLCKASSSQSQSIKQMTSHVNNATISDDGHSGSNSVGTNSIGLFIFPQAGPDIKYLLGFIRTQLSTSVTVALVFGPKVVRVLRGQGDQWDNKARVRGVTASFSLNGIGLVPEDTPDLYQENEELKEEVQKLAAQIEFMRIVNMEMNNRHLKPKPGGYFTLTSSLQSPLCKASSSQSQSIKQMTSHVNNATISDDGHSGSNSVGTNSIGYTKNNTFSDSERAKLAKLLVEKEFSSWQNVHGDASVLKFKISSQRFQELAKLIEQTFPGENSLTYFIPYNKITKSSPSGKLYWQYNNWRQALKDIVPQASTEIEDFEANVNQSCLGVDHNYPAAPSHTTSGQINSSDRV</sequence>
<dbReference type="VEuPathDB" id="VectorBase:LLONM1_001239"/>
<dbReference type="InterPro" id="IPR043458">
    <property type="entry name" value="GPR158/179"/>
</dbReference>
<evidence type="ECO:0000256" key="11">
    <source>
        <dbReference type="SAM" id="Coils"/>
    </source>
</evidence>
<dbReference type="PANTHER" id="PTHR32546">
    <property type="entry name" value="G-PROTEIN COUPLED RECEPTOR 158-RELATED"/>
    <property type="match status" value="1"/>
</dbReference>
<comment type="similarity">
    <text evidence="2">Belongs to the G-protein coupled receptor 3 family.</text>
</comment>
<keyword evidence="3" id="KW-1003">Cell membrane</keyword>
<comment type="subcellular location">
    <subcellularLocation>
        <location evidence="1">Cell membrane</location>
        <topology evidence="1">Multi-pass membrane protein</topology>
    </subcellularLocation>
</comment>
<dbReference type="Pfam" id="PF00003">
    <property type="entry name" value="7tm_3"/>
    <property type="match status" value="1"/>
</dbReference>
<evidence type="ECO:0000256" key="7">
    <source>
        <dbReference type="ARBA" id="ARBA00023136"/>
    </source>
</evidence>
<dbReference type="GO" id="GO:0005886">
    <property type="term" value="C:plasma membrane"/>
    <property type="evidence" value="ECO:0007669"/>
    <property type="project" value="UniProtKB-SubCell"/>
</dbReference>